<proteinExistence type="predicted"/>
<gene>
    <name evidence="3" type="ORF">theurythT_07500</name>
</gene>
<accession>A0ABQ6GZD3</accession>
<evidence type="ECO:0000256" key="2">
    <source>
        <dbReference type="SAM" id="MobiDB-lite"/>
    </source>
</evidence>
<protein>
    <recommendedName>
        <fullName evidence="5">FkbM family methyltransferase</fullName>
    </recommendedName>
</protein>
<dbReference type="InterPro" id="IPR029063">
    <property type="entry name" value="SAM-dependent_MTases_sf"/>
</dbReference>
<dbReference type="EMBL" id="BSSU01000003">
    <property type="protein sequence ID" value="GLX81298.1"/>
    <property type="molecule type" value="Genomic_DNA"/>
</dbReference>
<dbReference type="Proteomes" id="UP001157133">
    <property type="component" value="Unassembled WGS sequence"/>
</dbReference>
<feature type="coiled-coil region" evidence="1">
    <location>
        <begin position="215"/>
        <end position="348"/>
    </location>
</feature>
<organism evidence="3 4">
    <name type="scientific">Thalassotalea eurytherma</name>
    <dbReference type="NCBI Taxonomy" id="1144278"/>
    <lineage>
        <taxon>Bacteria</taxon>
        <taxon>Pseudomonadati</taxon>
        <taxon>Pseudomonadota</taxon>
        <taxon>Gammaproteobacteria</taxon>
        <taxon>Alteromonadales</taxon>
        <taxon>Colwelliaceae</taxon>
        <taxon>Thalassotalea</taxon>
    </lineage>
</organism>
<keyword evidence="1" id="KW-0175">Coiled coil</keyword>
<comment type="caution">
    <text evidence="3">The sequence shown here is derived from an EMBL/GenBank/DDBJ whole genome shotgun (WGS) entry which is preliminary data.</text>
</comment>
<evidence type="ECO:0000313" key="3">
    <source>
        <dbReference type="EMBL" id="GLX81298.1"/>
    </source>
</evidence>
<keyword evidence="4" id="KW-1185">Reference proteome</keyword>
<feature type="region of interest" description="Disordered" evidence="2">
    <location>
        <begin position="402"/>
        <end position="422"/>
    </location>
</feature>
<evidence type="ECO:0000313" key="4">
    <source>
        <dbReference type="Proteomes" id="UP001157133"/>
    </source>
</evidence>
<dbReference type="SUPFAM" id="SSF53335">
    <property type="entry name" value="S-adenosyl-L-methionine-dependent methyltransferases"/>
    <property type="match status" value="1"/>
</dbReference>
<dbReference type="RefSeq" id="WP_284206620.1">
    <property type="nucleotide sequence ID" value="NZ_BSSU01000003.1"/>
</dbReference>
<evidence type="ECO:0008006" key="5">
    <source>
        <dbReference type="Google" id="ProtNLM"/>
    </source>
</evidence>
<dbReference type="Gene3D" id="3.40.50.150">
    <property type="entry name" value="Vaccinia Virus protein VP39"/>
    <property type="match status" value="1"/>
</dbReference>
<sequence>MNKSIYTKLLERKIELDNVGTIIHVGAGLCAELAFYQELKPKQLILIEAAESQFEQLQEKVNNSLIKNNTACLNKALVNEGMNNHVDFFITQPAQFSGLQEPEAIKKVFKNTSITSKQKVEATSLEYLVDDFSVQSNDLSLLVLQLNGAEQQILEGVKPSTLETFDFVVIQTINHAINASSGQQEDLIKRLDNYCFDHVVTQAHDLVFENTVFVLNKEKLAHTKLIKKLSSLENENQKHINTIQSLENQLVKKDESYSLLEQKIEQLIASNNEQRVAAKDVYNQHKQTIEQINDSHQEALDRAATELTQKSNRINELQLCLTQAQEQQTKLNNQVAELKSYIEDAQNEYQQKVGIQSKYTEKLKSEKTSLVEQVNSTTKVLETEREQSSSKIEQLQAQVATLTKERDEQKRSRQGSKTQIESLNEHVQTLQKKLDDNEDIEQKLHEAVLQKDQEHKRYLEHKDWAGSLNKEVEALNLELRKSVEKNEQQAESLNDKLHWCQVHKERTEVAKTKVLELEKQLEEKDAVISHLESKQSEETQSMLDALVKQVNVNHKNELAEMKRNLDWSLEQGFNNSVKQVESFIGVQSYLETGKLAMEYHGWPISSDIALFLLGKIENNNYDLIIEFGSGTSTKLFAQALAKKSSSESVISIENKTEQMGKYVDDLTYVSNFANELPQRVLTFEHNKKYHEKTLLSLKQANLDGVVNLVHAPLVNFVCDEKPYLYYDCDNALAQIADIFRNRVAKVLVLIDGPPGATGPLARLPAVTKLLNHLGSHQLDLVLDDYNRQEEKNIAVHWKKTIESRFITYMEELVPCEKGAWFCQLNV</sequence>
<name>A0ABQ6GZD3_9GAMM</name>
<reference evidence="3 4" key="1">
    <citation type="submission" date="2023-03" db="EMBL/GenBank/DDBJ databases">
        <title>Draft genome sequence of Thalassotalea eurytherma JCM 18482T.</title>
        <authorList>
            <person name="Sawabe T."/>
        </authorList>
    </citation>
    <scope>NUCLEOTIDE SEQUENCE [LARGE SCALE GENOMIC DNA]</scope>
    <source>
        <strain evidence="3 4">JCM 18482</strain>
    </source>
</reference>
<evidence type="ECO:0000256" key="1">
    <source>
        <dbReference type="SAM" id="Coils"/>
    </source>
</evidence>